<keyword evidence="1" id="KW-1133">Transmembrane helix</keyword>
<feature type="transmembrane region" description="Helical" evidence="1">
    <location>
        <begin position="61"/>
        <end position="80"/>
    </location>
</feature>
<dbReference type="EMBL" id="JAUSSK010000006">
    <property type="protein sequence ID" value="MDQ0011548.1"/>
    <property type="molecule type" value="Genomic_DNA"/>
</dbReference>
<feature type="transmembrane region" description="Helical" evidence="1">
    <location>
        <begin position="140"/>
        <end position="161"/>
    </location>
</feature>
<organism evidence="2 3">
    <name type="scientific">Luteibacter jiangsuensis</name>
    <dbReference type="NCBI Taxonomy" id="637577"/>
    <lineage>
        <taxon>Bacteria</taxon>
        <taxon>Pseudomonadati</taxon>
        <taxon>Pseudomonadota</taxon>
        <taxon>Gammaproteobacteria</taxon>
        <taxon>Lysobacterales</taxon>
        <taxon>Rhodanobacteraceae</taxon>
        <taxon>Luteibacter</taxon>
    </lineage>
</organism>
<feature type="transmembrane region" description="Helical" evidence="1">
    <location>
        <begin position="173"/>
        <end position="195"/>
    </location>
</feature>
<accession>A0ABT9T2Q1</accession>
<evidence type="ECO:0000313" key="2">
    <source>
        <dbReference type="EMBL" id="MDQ0011548.1"/>
    </source>
</evidence>
<evidence type="ECO:0000256" key="1">
    <source>
        <dbReference type="SAM" id="Phobius"/>
    </source>
</evidence>
<comment type="caution">
    <text evidence="2">The sequence shown here is derived from an EMBL/GenBank/DDBJ whole genome shotgun (WGS) entry which is preliminary data.</text>
</comment>
<reference evidence="2 3" key="1">
    <citation type="submission" date="2023-07" db="EMBL/GenBank/DDBJ databases">
        <title>Sorghum-associated microbial communities from plants grown in Nebraska, USA.</title>
        <authorList>
            <person name="Schachtman D."/>
        </authorList>
    </citation>
    <scope>NUCLEOTIDE SEQUENCE [LARGE SCALE GENOMIC DNA]</scope>
    <source>
        <strain evidence="2 3">CC60</strain>
    </source>
</reference>
<protein>
    <submittedName>
        <fullName evidence="2">Uncharacterized protein</fullName>
    </submittedName>
</protein>
<dbReference type="Proteomes" id="UP001237737">
    <property type="component" value="Unassembled WGS sequence"/>
</dbReference>
<keyword evidence="1" id="KW-0472">Membrane</keyword>
<proteinExistence type="predicted"/>
<gene>
    <name evidence="2" type="ORF">J2T07_003762</name>
</gene>
<dbReference type="RefSeq" id="WP_306852239.1">
    <property type="nucleotide sequence ID" value="NZ_JAUSSK010000006.1"/>
</dbReference>
<feature type="transmembrane region" description="Helical" evidence="1">
    <location>
        <begin position="35"/>
        <end position="55"/>
    </location>
</feature>
<keyword evidence="3" id="KW-1185">Reference proteome</keyword>
<keyword evidence="1" id="KW-0812">Transmembrane</keyword>
<sequence>MESETSLSFFELTRRLNAMPEFEAATPASQRRAKLGFAVSIVAFCVAFLITRIGIPASVQIVVLYALLASEIAGICINIWNSRSEFYDLREPLNNFARQLDHDLPHHYELVDWLARQPTRLLERHASMAQFRRERFNQKLPLVAGNIPTLGILPVVVAIYLQAREYAASRHLSWIDFLAGLAIALIYVLTWMVALMKSRLEAMDMYLRIALDQKRSSPSTGRSPVLPVR</sequence>
<name>A0ABT9T2Q1_9GAMM</name>
<evidence type="ECO:0000313" key="3">
    <source>
        <dbReference type="Proteomes" id="UP001237737"/>
    </source>
</evidence>